<proteinExistence type="predicted"/>
<reference evidence="1" key="2">
    <citation type="journal article" date="2015" name="Fish Shellfish Immunol.">
        <title>Early steps in the European eel (Anguilla anguilla)-Vibrio vulnificus interaction in the gills: Role of the RtxA13 toxin.</title>
        <authorList>
            <person name="Callol A."/>
            <person name="Pajuelo D."/>
            <person name="Ebbesson L."/>
            <person name="Teles M."/>
            <person name="MacKenzie S."/>
            <person name="Amaro C."/>
        </authorList>
    </citation>
    <scope>NUCLEOTIDE SEQUENCE</scope>
</reference>
<dbReference type="AlphaFoldDB" id="A0A0E9T166"/>
<accession>A0A0E9T166</accession>
<reference evidence="1" key="1">
    <citation type="submission" date="2014-11" db="EMBL/GenBank/DDBJ databases">
        <authorList>
            <person name="Amaro Gonzalez C."/>
        </authorList>
    </citation>
    <scope>NUCLEOTIDE SEQUENCE</scope>
</reference>
<dbReference type="EMBL" id="GBXM01061228">
    <property type="protein sequence ID" value="JAH47349.1"/>
    <property type="molecule type" value="Transcribed_RNA"/>
</dbReference>
<protein>
    <submittedName>
        <fullName evidence="1">Uncharacterized protein</fullName>
    </submittedName>
</protein>
<evidence type="ECO:0000313" key="1">
    <source>
        <dbReference type="EMBL" id="JAH47349.1"/>
    </source>
</evidence>
<sequence length="44" mass="5301">MFLMCTYPDVFCNILKLLFNFSEYLQFLFHGIQCSLEVFLELDD</sequence>
<name>A0A0E9T166_ANGAN</name>
<organism evidence="1">
    <name type="scientific">Anguilla anguilla</name>
    <name type="common">European freshwater eel</name>
    <name type="synonym">Muraena anguilla</name>
    <dbReference type="NCBI Taxonomy" id="7936"/>
    <lineage>
        <taxon>Eukaryota</taxon>
        <taxon>Metazoa</taxon>
        <taxon>Chordata</taxon>
        <taxon>Craniata</taxon>
        <taxon>Vertebrata</taxon>
        <taxon>Euteleostomi</taxon>
        <taxon>Actinopterygii</taxon>
        <taxon>Neopterygii</taxon>
        <taxon>Teleostei</taxon>
        <taxon>Anguilliformes</taxon>
        <taxon>Anguillidae</taxon>
        <taxon>Anguilla</taxon>
    </lineage>
</organism>